<proteinExistence type="predicted"/>
<dbReference type="SMART" id="SM00028">
    <property type="entry name" value="TPR"/>
    <property type="match status" value="7"/>
</dbReference>
<name>A0A484MDH7_9ASTE</name>
<dbReference type="PROSITE" id="PS50005">
    <property type="entry name" value="TPR"/>
    <property type="match status" value="1"/>
</dbReference>
<keyword evidence="3" id="KW-1185">Reference proteome</keyword>
<organism evidence="2 3">
    <name type="scientific">Cuscuta campestris</name>
    <dbReference type="NCBI Taxonomy" id="132261"/>
    <lineage>
        <taxon>Eukaryota</taxon>
        <taxon>Viridiplantae</taxon>
        <taxon>Streptophyta</taxon>
        <taxon>Embryophyta</taxon>
        <taxon>Tracheophyta</taxon>
        <taxon>Spermatophyta</taxon>
        <taxon>Magnoliopsida</taxon>
        <taxon>eudicotyledons</taxon>
        <taxon>Gunneridae</taxon>
        <taxon>Pentapetalae</taxon>
        <taxon>asterids</taxon>
        <taxon>lamiids</taxon>
        <taxon>Solanales</taxon>
        <taxon>Convolvulaceae</taxon>
        <taxon>Cuscuteae</taxon>
        <taxon>Cuscuta</taxon>
        <taxon>Cuscuta subgen. Grammica</taxon>
        <taxon>Cuscuta sect. Cleistogrammica</taxon>
    </lineage>
</organism>
<dbReference type="PANTHER" id="PTHR47459:SF1">
    <property type="entry name" value="KINESIN LIGHT CHAIN-RELATED"/>
    <property type="match status" value="1"/>
</dbReference>
<dbReference type="EMBL" id="OOIL02003144">
    <property type="protein sequence ID" value="VFQ86244.1"/>
    <property type="molecule type" value="Genomic_DNA"/>
</dbReference>
<feature type="repeat" description="TPR" evidence="1">
    <location>
        <begin position="451"/>
        <end position="484"/>
    </location>
</feature>
<gene>
    <name evidence="2" type="ORF">CCAM_LOCUS28020</name>
</gene>
<dbReference type="Gene3D" id="1.25.40.10">
    <property type="entry name" value="Tetratricopeptide repeat domain"/>
    <property type="match status" value="3"/>
</dbReference>
<dbReference type="Pfam" id="PF13424">
    <property type="entry name" value="TPR_12"/>
    <property type="match status" value="1"/>
</dbReference>
<dbReference type="InterPro" id="IPR019734">
    <property type="entry name" value="TPR_rpt"/>
</dbReference>
<dbReference type="Proteomes" id="UP000595140">
    <property type="component" value="Unassembled WGS sequence"/>
</dbReference>
<keyword evidence="1" id="KW-0802">TPR repeat</keyword>
<dbReference type="PANTHER" id="PTHR47459">
    <property type="entry name" value="KINESIN LIGHT CHAIN-RELATED"/>
    <property type="match status" value="1"/>
</dbReference>
<dbReference type="OrthoDB" id="626167at2759"/>
<dbReference type="AlphaFoldDB" id="A0A484MDH7"/>
<accession>A0A484MDH7</accession>
<dbReference type="Pfam" id="PF13181">
    <property type="entry name" value="TPR_8"/>
    <property type="match status" value="1"/>
</dbReference>
<dbReference type="SUPFAM" id="SSF48452">
    <property type="entry name" value="TPR-like"/>
    <property type="match status" value="2"/>
</dbReference>
<reference evidence="2 3" key="1">
    <citation type="submission" date="2018-04" db="EMBL/GenBank/DDBJ databases">
        <authorList>
            <person name="Vogel A."/>
        </authorList>
    </citation>
    <scope>NUCLEOTIDE SEQUENCE [LARGE SCALE GENOMIC DNA]</scope>
</reference>
<evidence type="ECO:0000313" key="3">
    <source>
        <dbReference type="Proteomes" id="UP000595140"/>
    </source>
</evidence>
<evidence type="ECO:0000256" key="1">
    <source>
        <dbReference type="PROSITE-ProRule" id="PRU00339"/>
    </source>
</evidence>
<sequence>MRRASSSALLLLRRRPLSSLVSSSVSDAAASQFHPYLKHLTQTPPFLSRHANTPRMFNTQTPPQYSEDMLKAGMDDLNMGTKLHREGKHEKALSFATRALQSFYIDEDSASLPLALALHLIGSVSCALERFDDSLGYLNWAKLVLGKLEKGESCSYEHIISVEHVVEDDLYNTNTAMGRRVDALAHLMKSVELKEKIWGEGSLELGFAYREVALAHICALKFSEALPFCLKALEIHKALLGENSVAVADDRELLGTIYGGLLDDEKALEQKYLLQKVLTNLGRGQELLRVEVDTANCQIRLGRYDEAINTLKGVLPLTDKDNTERANVYVSMSKAFSGLVKLEESKMCLDNACAVLGKDESSFPYGVAVDYMEISSLYEAMDDFENALSVSKKALAMFEKMPEAKNCAGNVSCNIGVILLSTGKAEQAIPYLEDAAKWLKESYGSKHFIVSRVYKALGNAYLELDRPQAAVQVFADAAQVIADAKDMLDVYPGVHHALSIKADQNLSKAYAAMGSYELAIKFQKKVVEALEGLGPDEEDKLEDAREVLEQLEMKKASHAPVEEAKHK</sequence>
<dbReference type="Pfam" id="PF13176">
    <property type="entry name" value="TPR_7"/>
    <property type="match status" value="1"/>
</dbReference>
<dbReference type="Pfam" id="PF13374">
    <property type="entry name" value="TPR_10"/>
    <property type="match status" value="1"/>
</dbReference>
<protein>
    <submittedName>
        <fullName evidence="2">Uncharacterized protein</fullName>
    </submittedName>
</protein>
<dbReference type="InterPro" id="IPR011990">
    <property type="entry name" value="TPR-like_helical_dom_sf"/>
</dbReference>
<evidence type="ECO:0000313" key="2">
    <source>
        <dbReference type="EMBL" id="VFQ86244.1"/>
    </source>
</evidence>